<dbReference type="Proteomes" id="UP001515500">
    <property type="component" value="Chromosome 2"/>
</dbReference>
<dbReference type="GeneID" id="120278412"/>
<evidence type="ECO:0000313" key="9">
    <source>
        <dbReference type="Proteomes" id="UP001515500"/>
    </source>
</evidence>
<keyword evidence="5" id="KW-0677">Repeat</keyword>
<comment type="subcellular location">
    <subcellularLocation>
        <location evidence="1">Membrane</location>
        <topology evidence="1">Multi-pass membrane protein</topology>
    </subcellularLocation>
</comment>
<dbReference type="FunFam" id="1.50.40.10:FF:000162">
    <property type="entry name" value="Mitochondrial substrate carrier protein-like"/>
    <property type="match status" value="1"/>
</dbReference>
<evidence type="ECO:0000256" key="2">
    <source>
        <dbReference type="ARBA" id="ARBA00006375"/>
    </source>
</evidence>
<dbReference type="Gene3D" id="1.50.40.10">
    <property type="entry name" value="Mitochondrial carrier domain"/>
    <property type="match status" value="2"/>
</dbReference>
<evidence type="ECO:0000256" key="6">
    <source>
        <dbReference type="ARBA" id="ARBA00022989"/>
    </source>
</evidence>
<evidence type="ECO:0000256" key="8">
    <source>
        <dbReference type="PROSITE-ProRule" id="PRU00282"/>
    </source>
</evidence>
<evidence type="ECO:0000256" key="5">
    <source>
        <dbReference type="ARBA" id="ARBA00022737"/>
    </source>
</evidence>
<dbReference type="PROSITE" id="PS50920">
    <property type="entry name" value="SOLCAR"/>
    <property type="match status" value="3"/>
</dbReference>
<proteinExistence type="inferred from homology"/>
<keyword evidence="7 8" id="KW-0472">Membrane</keyword>
<gene>
    <name evidence="10" type="primary">LOC120278412</name>
</gene>
<organism evidence="9 10">
    <name type="scientific">Dioscorea cayennensis subsp. rotundata</name>
    <name type="common">White Guinea yam</name>
    <name type="synonym">Dioscorea rotundata</name>
    <dbReference type="NCBI Taxonomy" id="55577"/>
    <lineage>
        <taxon>Eukaryota</taxon>
        <taxon>Viridiplantae</taxon>
        <taxon>Streptophyta</taxon>
        <taxon>Embryophyta</taxon>
        <taxon>Tracheophyta</taxon>
        <taxon>Spermatophyta</taxon>
        <taxon>Magnoliopsida</taxon>
        <taxon>Liliopsida</taxon>
        <taxon>Dioscoreales</taxon>
        <taxon>Dioscoreaceae</taxon>
        <taxon>Dioscorea</taxon>
    </lineage>
</organism>
<keyword evidence="6" id="KW-1133">Transmembrane helix</keyword>
<dbReference type="RefSeq" id="XP_039141132.1">
    <property type="nucleotide sequence ID" value="XM_039285198.1"/>
</dbReference>
<keyword evidence="3" id="KW-0813">Transport</keyword>
<dbReference type="SUPFAM" id="SSF103506">
    <property type="entry name" value="Mitochondrial carrier"/>
    <property type="match status" value="1"/>
</dbReference>
<dbReference type="AlphaFoldDB" id="A0AB40CRF0"/>
<evidence type="ECO:0000256" key="4">
    <source>
        <dbReference type="ARBA" id="ARBA00022692"/>
    </source>
</evidence>
<dbReference type="InterPro" id="IPR018108">
    <property type="entry name" value="MCP_transmembrane"/>
</dbReference>
<dbReference type="PANTHER" id="PTHR45667">
    <property type="entry name" value="S-ADENOSYLMETHIONINE MITOCHONDRIAL CARRIER PROTEIN"/>
    <property type="match status" value="1"/>
</dbReference>
<keyword evidence="9" id="KW-1185">Reference proteome</keyword>
<evidence type="ECO:0000256" key="7">
    <source>
        <dbReference type="ARBA" id="ARBA00023136"/>
    </source>
</evidence>
<accession>A0AB40CRF0</accession>
<dbReference type="InterPro" id="IPR023395">
    <property type="entry name" value="MCP_dom_sf"/>
</dbReference>
<feature type="repeat" description="Solcar" evidence="8">
    <location>
        <begin position="367"/>
        <end position="451"/>
    </location>
</feature>
<dbReference type="Pfam" id="PF00153">
    <property type="entry name" value="Mito_carr"/>
    <property type="match status" value="3"/>
</dbReference>
<evidence type="ECO:0000313" key="10">
    <source>
        <dbReference type="RefSeq" id="XP_039141132.1"/>
    </source>
</evidence>
<feature type="repeat" description="Solcar" evidence="8">
    <location>
        <begin position="554"/>
        <end position="642"/>
    </location>
</feature>
<evidence type="ECO:0000256" key="1">
    <source>
        <dbReference type="ARBA" id="ARBA00004141"/>
    </source>
</evidence>
<dbReference type="GO" id="GO:0016020">
    <property type="term" value="C:membrane"/>
    <property type="evidence" value="ECO:0007669"/>
    <property type="project" value="UniProtKB-SubCell"/>
</dbReference>
<name>A0AB40CRF0_DIOCR</name>
<reference evidence="10" key="1">
    <citation type="submission" date="2025-08" db="UniProtKB">
        <authorList>
            <consortium name="RefSeq"/>
        </authorList>
    </citation>
    <scope>IDENTIFICATION</scope>
</reference>
<comment type="similarity">
    <text evidence="2">Belongs to the mitochondrial carrier (TC 2.A.29) family.</text>
</comment>
<protein>
    <submittedName>
        <fullName evidence="10">Uncharacterized protein LOC120278412 isoform X1</fullName>
    </submittedName>
</protein>
<keyword evidence="4 8" id="KW-0812">Transmembrane</keyword>
<evidence type="ECO:0000256" key="3">
    <source>
        <dbReference type="ARBA" id="ARBA00022448"/>
    </source>
</evidence>
<dbReference type="FunFam" id="1.50.40.10:FF:000080">
    <property type="entry name" value="Mitochondrial substrate carrier protein-like"/>
    <property type="match status" value="1"/>
</dbReference>
<feature type="repeat" description="Solcar" evidence="8">
    <location>
        <begin position="460"/>
        <end position="543"/>
    </location>
</feature>
<sequence length="675" mass="73480">MTSTKQTAKGRKVSIKYPRTLFHANSFESNDICLKQNDESRTESNRKSEIRSSGDIISTTKFVSILGNLWDCVGQPAVFQSREGLKYNDNFVKENLIFSSESQRGNKATSLVNTKCEYHDLKSNNRSSHAAKSDFEHLKTLKRMMLFASCTINNPLLSNVAHINDSALYAAPSAIDKVPSTEVADDKTEAHGGITWKPIPNLNCPVKHSEFGCISITAEGSSLGKEIHIAGVPDPAIAETNIEVKSELSSGEIAINEAENVPESHRSSDSFAEVGSLKEAIVILSSPSSGINLDHIGECLAAAIGTVGESQEVTNSCFAVADSSSEYFSTKDQNLDGSSKKLFDKVDIMQKYSSNLLLIQDKLQHAFDKNKNALAGALAGTLVSLCLHPVDTVKTIIQSNGAAEKSCHEIVRTIISEKGVMGLYRGIASNIASSAPISAVYTFTYESVKSALLPLLPKEYHSFAHCTAGACSSIATSFIFTPSERIKQQMQVGLQYQNCWNALIGCLEKGGFSSLYAGWGAVLCRNIPHSIIKFYTYESMKQWMLKSGEPDSNLSTWQTLVCGGVAGSTAALFTTPFDVVKTRLQTQAPGSLAQYEGVLHALCEIARQEGMQGLYRGLTPRLAMYVSQGAIFFASYEFLKALFSLEARRNASPVREIRNIQDDNSELQSTQKLPA</sequence>